<dbReference type="GO" id="GO:0008270">
    <property type="term" value="F:zinc ion binding"/>
    <property type="evidence" value="ECO:0007669"/>
    <property type="project" value="InterPro"/>
</dbReference>
<dbReference type="CDD" id="cd00067">
    <property type="entry name" value="GAL4"/>
    <property type="match status" value="1"/>
</dbReference>
<reference evidence="5" key="2">
    <citation type="submission" date="2015-01" db="EMBL/GenBank/DDBJ databases">
        <title>Evolutionary Origins and Diversification of the Mycorrhizal Mutualists.</title>
        <authorList>
            <consortium name="DOE Joint Genome Institute"/>
            <consortium name="Mycorrhizal Genomics Consortium"/>
            <person name="Kohler A."/>
            <person name="Kuo A."/>
            <person name="Nagy L.G."/>
            <person name="Floudas D."/>
            <person name="Copeland A."/>
            <person name="Barry K.W."/>
            <person name="Cichocki N."/>
            <person name="Veneault-Fourrey C."/>
            <person name="LaButti K."/>
            <person name="Lindquist E.A."/>
            <person name="Lipzen A."/>
            <person name="Lundell T."/>
            <person name="Morin E."/>
            <person name="Murat C."/>
            <person name="Riley R."/>
            <person name="Ohm R."/>
            <person name="Sun H."/>
            <person name="Tunlid A."/>
            <person name="Henrissat B."/>
            <person name="Grigoriev I.V."/>
            <person name="Hibbett D.S."/>
            <person name="Martin F."/>
        </authorList>
    </citation>
    <scope>NUCLEOTIDE SEQUENCE [LARGE SCALE GENOMIC DNA]</scope>
    <source>
        <strain evidence="5">Zn</strain>
    </source>
</reference>
<dbReference type="Pfam" id="PF11951">
    <property type="entry name" value="Fungal_trans_2"/>
    <property type="match status" value="1"/>
</dbReference>
<reference evidence="4 5" key="1">
    <citation type="submission" date="2014-04" db="EMBL/GenBank/DDBJ databases">
        <authorList>
            <consortium name="DOE Joint Genome Institute"/>
            <person name="Kuo A."/>
            <person name="Martino E."/>
            <person name="Perotto S."/>
            <person name="Kohler A."/>
            <person name="Nagy L.G."/>
            <person name="Floudas D."/>
            <person name="Copeland A."/>
            <person name="Barry K.W."/>
            <person name="Cichocki N."/>
            <person name="Veneault-Fourrey C."/>
            <person name="LaButti K."/>
            <person name="Lindquist E.A."/>
            <person name="Lipzen A."/>
            <person name="Lundell T."/>
            <person name="Morin E."/>
            <person name="Murat C."/>
            <person name="Sun H."/>
            <person name="Tunlid A."/>
            <person name="Henrissat B."/>
            <person name="Grigoriev I.V."/>
            <person name="Hibbett D.S."/>
            <person name="Martin F."/>
            <person name="Nordberg H.P."/>
            <person name="Cantor M.N."/>
            <person name="Hua S.X."/>
        </authorList>
    </citation>
    <scope>NUCLEOTIDE SEQUENCE [LARGE SCALE GENOMIC DNA]</scope>
    <source>
        <strain evidence="4 5">Zn</strain>
    </source>
</reference>
<dbReference type="GO" id="GO:0000976">
    <property type="term" value="F:transcription cis-regulatory region binding"/>
    <property type="evidence" value="ECO:0007669"/>
    <property type="project" value="TreeGrafter"/>
</dbReference>
<evidence type="ECO:0000313" key="4">
    <source>
        <dbReference type="EMBL" id="KIM97130.1"/>
    </source>
</evidence>
<evidence type="ECO:0000256" key="1">
    <source>
        <dbReference type="ARBA" id="ARBA00004123"/>
    </source>
</evidence>
<dbReference type="AlphaFoldDB" id="A0A0C3GM11"/>
<accession>A0A0C3GM11</accession>
<dbReference type="EMBL" id="KN832882">
    <property type="protein sequence ID" value="KIM97130.1"/>
    <property type="molecule type" value="Genomic_DNA"/>
</dbReference>
<dbReference type="Pfam" id="PF00172">
    <property type="entry name" value="Zn_clus"/>
    <property type="match status" value="1"/>
</dbReference>
<feature type="domain" description="Zn(2)-C6 fungal-type" evidence="3">
    <location>
        <begin position="18"/>
        <end position="48"/>
    </location>
</feature>
<dbReference type="GO" id="GO:0005634">
    <property type="term" value="C:nucleus"/>
    <property type="evidence" value="ECO:0007669"/>
    <property type="project" value="UniProtKB-SubCell"/>
</dbReference>
<keyword evidence="2" id="KW-0539">Nucleus</keyword>
<name>A0A0C3GM11_OIDMZ</name>
<dbReference type="OrthoDB" id="5130013at2759"/>
<dbReference type="GO" id="GO:0000981">
    <property type="term" value="F:DNA-binding transcription factor activity, RNA polymerase II-specific"/>
    <property type="evidence" value="ECO:0007669"/>
    <property type="project" value="InterPro"/>
</dbReference>
<dbReference type="InterPro" id="IPR036864">
    <property type="entry name" value="Zn2-C6_fun-type_DNA-bd_sf"/>
</dbReference>
<dbReference type="SUPFAM" id="SSF57701">
    <property type="entry name" value="Zn2/Cys6 DNA-binding domain"/>
    <property type="match status" value="1"/>
</dbReference>
<dbReference type="Gene3D" id="4.10.240.10">
    <property type="entry name" value="Zn(2)-C6 fungal-type DNA-binding domain"/>
    <property type="match status" value="1"/>
</dbReference>
<dbReference type="STRING" id="913774.A0A0C3GM11"/>
<dbReference type="PROSITE" id="PS50048">
    <property type="entry name" value="ZN2_CY6_FUNGAL_2"/>
    <property type="match status" value="1"/>
</dbReference>
<organism evidence="4 5">
    <name type="scientific">Oidiodendron maius (strain Zn)</name>
    <dbReference type="NCBI Taxonomy" id="913774"/>
    <lineage>
        <taxon>Eukaryota</taxon>
        <taxon>Fungi</taxon>
        <taxon>Dikarya</taxon>
        <taxon>Ascomycota</taxon>
        <taxon>Pezizomycotina</taxon>
        <taxon>Leotiomycetes</taxon>
        <taxon>Leotiomycetes incertae sedis</taxon>
        <taxon>Myxotrichaceae</taxon>
        <taxon>Oidiodendron</taxon>
    </lineage>
</organism>
<keyword evidence="5" id="KW-1185">Reference proteome</keyword>
<dbReference type="PANTHER" id="PTHR37534">
    <property type="entry name" value="TRANSCRIPTIONAL ACTIVATOR PROTEIN UGA3"/>
    <property type="match status" value="1"/>
</dbReference>
<dbReference type="InterPro" id="IPR021858">
    <property type="entry name" value="Fun_TF"/>
</dbReference>
<dbReference type="GO" id="GO:0045944">
    <property type="term" value="P:positive regulation of transcription by RNA polymerase II"/>
    <property type="evidence" value="ECO:0007669"/>
    <property type="project" value="TreeGrafter"/>
</dbReference>
<dbReference type="FunCoup" id="A0A0C3GM11">
    <property type="interactions" value="241"/>
</dbReference>
<comment type="subcellular location">
    <subcellularLocation>
        <location evidence="1">Nucleus</location>
    </subcellularLocation>
</comment>
<proteinExistence type="predicted"/>
<dbReference type="HOGENOM" id="CLU_015493_3_0_1"/>
<protein>
    <recommendedName>
        <fullName evidence="3">Zn(2)-C6 fungal-type domain-containing protein</fullName>
    </recommendedName>
</protein>
<dbReference type="InterPro" id="IPR001138">
    <property type="entry name" value="Zn2Cys6_DnaBD"/>
</dbReference>
<gene>
    <name evidence="4" type="ORF">OIDMADRAFT_130811</name>
</gene>
<dbReference type="SMART" id="SM00066">
    <property type="entry name" value="GAL4"/>
    <property type="match status" value="1"/>
</dbReference>
<evidence type="ECO:0000259" key="3">
    <source>
        <dbReference type="PROSITE" id="PS50048"/>
    </source>
</evidence>
<evidence type="ECO:0000256" key="2">
    <source>
        <dbReference type="ARBA" id="ARBA00023242"/>
    </source>
</evidence>
<dbReference type="PROSITE" id="PS00463">
    <property type="entry name" value="ZN2_CY6_FUNGAL_1"/>
    <property type="match status" value="1"/>
</dbReference>
<dbReference type="Proteomes" id="UP000054321">
    <property type="component" value="Unassembled WGS sequence"/>
</dbReference>
<dbReference type="PANTHER" id="PTHR37534:SF49">
    <property type="entry name" value="LYSINE BIOSYNTHESIS REGULATORY PROTEIN LYS14"/>
    <property type="match status" value="1"/>
</dbReference>
<sequence length="527" mass="59946">MSRRQCVPYKAESRGRTGCWTCKDKHVRCTKEQPHCARCMRLKLPCSYEIRLLWQEDAVQRGISLGREGKWCKNGQKKIKRGNQEGQIFVSIANVEPIFLHTTCSDFEGHDEGNELLCQDTETTTTAHTTFEMSSELIPTKHPQDSNPALERCLSPFVFSSHDSYLFDYFISSICPSCSLSATYNPYLYYITPMSFVYPPLYNAILSVSANQLRLLNDRRFEKDALLYKTKTLKGLRESISSGDVNWPFIATILMLCFYDISDGCDESWMTHLKSGLRVMEHLRCDFTESQQLRKFCQMYFVAHHIMGHTAGTFRTSGDKYTWLEDDCIQEIDPLMGCSRGLLDIINQISNLASDTTAILSERRMTPTEITDLTSIRNELEHSLYTIQQITPAASDSTYLSQIAEVKRQTALIYLHERLSILIPPSPSACASSLVSCKSTLVTSVIEQLSSLTNSPTLLWPLFVLGNASPANEEHRRFVLGRLNDILKSRNLGSVRLATKLVADKYRSWDLELQRETPLRGKWVSLA</sequence>
<dbReference type="InParanoid" id="A0A0C3GM11"/>
<evidence type="ECO:0000313" key="5">
    <source>
        <dbReference type="Proteomes" id="UP000054321"/>
    </source>
</evidence>